<evidence type="ECO:0000313" key="10">
    <source>
        <dbReference type="Proteomes" id="UP000694521"/>
    </source>
</evidence>
<dbReference type="NCBIfam" id="TIGR00799">
    <property type="entry name" value="mtp"/>
    <property type="match status" value="1"/>
</dbReference>
<evidence type="ECO:0000256" key="1">
    <source>
        <dbReference type="ARBA" id="ARBA00004127"/>
    </source>
</evidence>
<feature type="transmembrane region" description="Helical" evidence="7">
    <location>
        <begin position="123"/>
        <end position="145"/>
    </location>
</feature>
<evidence type="ECO:0000256" key="5">
    <source>
        <dbReference type="ARBA" id="ARBA00022989"/>
    </source>
</evidence>
<evidence type="ECO:0000256" key="3">
    <source>
        <dbReference type="ARBA" id="ARBA00022448"/>
    </source>
</evidence>
<reference evidence="9" key="2">
    <citation type="submission" date="2025-09" db="UniProtKB">
        <authorList>
            <consortium name="Ensembl"/>
        </authorList>
    </citation>
    <scope>IDENTIFICATION</scope>
</reference>
<dbReference type="Ensembl" id="ENSACDT00005003406.1">
    <property type="protein sequence ID" value="ENSACDP00005002854.1"/>
    <property type="gene ID" value="ENSACDG00005002014.1"/>
</dbReference>
<evidence type="ECO:0000256" key="2">
    <source>
        <dbReference type="ARBA" id="ARBA00010076"/>
    </source>
</evidence>
<evidence type="ECO:0000313" key="9">
    <source>
        <dbReference type="Ensembl" id="ENSACDP00005002854.1"/>
    </source>
</evidence>
<protein>
    <submittedName>
        <fullName evidence="9">Lysosomal protein transmembrane 5</fullName>
    </submittedName>
</protein>
<accession>A0A8B9D7V4</accession>
<comment type="subcellular location">
    <subcellularLocation>
        <location evidence="1">Endomembrane system</location>
        <topology evidence="1">Multi-pass membrane protein</topology>
    </subcellularLocation>
</comment>
<evidence type="ECO:0000256" key="8">
    <source>
        <dbReference type="SAM" id="SignalP"/>
    </source>
</evidence>
<proteinExistence type="inferred from homology"/>
<keyword evidence="4 7" id="KW-0812">Transmembrane</keyword>
<gene>
    <name evidence="9" type="primary">LAPTM5</name>
</gene>
<dbReference type="Pfam" id="PF03821">
    <property type="entry name" value="Mtp"/>
    <property type="match status" value="1"/>
</dbReference>
<dbReference type="AlphaFoldDB" id="A0A8B9D7V4"/>
<dbReference type="PANTHER" id="PTHR12479:SF2">
    <property type="entry name" value="LYSOSOMAL-ASSOCIATED TRANSMEMBRANE PROTEIN 5"/>
    <property type="match status" value="1"/>
</dbReference>
<feature type="transmembrane region" description="Helical" evidence="7">
    <location>
        <begin position="151"/>
        <end position="175"/>
    </location>
</feature>
<dbReference type="InterPro" id="IPR051115">
    <property type="entry name" value="LAPTM_transporter"/>
</dbReference>
<dbReference type="GO" id="GO:0012505">
    <property type="term" value="C:endomembrane system"/>
    <property type="evidence" value="ECO:0007669"/>
    <property type="project" value="UniProtKB-SubCell"/>
</dbReference>
<feature type="signal peptide" evidence="8">
    <location>
        <begin position="1"/>
        <end position="18"/>
    </location>
</feature>
<sequence>MQITSILNLWISWPRTLSLAVPRPWRAWRQGLLRHQLPEALPGNGDFAGKEAAASDGGIWMLHCKNSGSSLSGAAAANSTPLTPSCAEESEHDRRNDHRAPKMLLLQHQDGNSRSRDLPHADVITSFLLIIMLFIISFNLLLGVVKNRERLLIPFLALQIMDFLLSLLTMFSSYIQVPAIISVSSLSHMQGRSKIPFLALQLLDFCLSILTLCSSYMEVPTYLSFKSSDNGGFLPTLEKLPTEEYAKVMVTFTIAFIAVLFLKAYMFKCVLSCFKYIKASKRDSVKVDQQAVEKAVLPSYEEALELPSKECPPPYVAI</sequence>
<name>A0A8B9D7V4_ANSCY</name>
<reference evidence="9" key="1">
    <citation type="submission" date="2025-08" db="UniProtKB">
        <authorList>
            <consortium name="Ensembl"/>
        </authorList>
    </citation>
    <scope>IDENTIFICATION</scope>
</reference>
<evidence type="ECO:0000256" key="6">
    <source>
        <dbReference type="ARBA" id="ARBA00023136"/>
    </source>
</evidence>
<keyword evidence="10" id="KW-1185">Reference proteome</keyword>
<dbReference type="InterPro" id="IPR018396">
    <property type="entry name" value="LAPTM_4A/5"/>
</dbReference>
<keyword evidence="3" id="KW-0813">Transport</keyword>
<keyword evidence="5 7" id="KW-1133">Transmembrane helix</keyword>
<dbReference type="InterPro" id="IPR004687">
    <property type="entry name" value="LAPTM4/5"/>
</dbReference>
<dbReference type="Proteomes" id="UP000694521">
    <property type="component" value="Unplaced"/>
</dbReference>
<evidence type="ECO:0000256" key="7">
    <source>
        <dbReference type="SAM" id="Phobius"/>
    </source>
</evidence>
<dbReference type="PANTHER" id="PTHR12479">
    <property type="entry name" value="LYSOSOMAL-ASSOCIATED TRANSMEMBRANE PROTEIN"/>
    <property type="match status" value="1"/>
</dbReference>
<feature type="chain" id="PRO_5034421944" evidence="8">
    <location>
        <begin position="19"/>
        <end position="318"/>
    </location>
</feature>
<organism evidence="9 10">
    <name type="scientific">Anser cygnoides</name>
    <name type="common">Swan goose</name>
    <dbReference type="NCBI Taxonomy" id="8845"/>
    <lineage>
        <taxon>Eukaryota</taxon>
        <taxon>Metazoa</taxon>
        <taxon>Chordata</taxon>
        <taxon>Craniata</taxon>
        <taxon>Vertebrata</taxon>
        <taxon>Euteleostomi</taxon>
        <taxon>Archelosauria</taxon>
        <taxon>Archosauria</taxon>
        <taxon>Dinosauria</taxon>
        <taxon>Saurischia</taxon>
        <taxon>Theropoda</taxon>
        <taxon>Coelurosauria</taxon>
        <taxon>Aves</taxon>
        <taxon>Neognathae</taxon>
        <taxon>Galloanserae</taxon>
        <taxon>Anseriformes</taxon>
        <taxon>Anatidae</taxon>
        <taxon>Anserinae</taxon>
        <taxon>Anser</taxon>
    </lineage>
</organism>
<dbReference type="GO" id="GO:0005765">
    <property type="term" value="C:lysosomal membrane"/>
    <property type="evidence" value="ECO:0007669"/>
    <property type="project" value="TreeGrafter"/>
</dbReference>
<comment type="similarity">
    <text evidence="2">Belongs to the LAPTM4/LAPTM5 transporter family.</text>
</comment>
<feature type="transmembrane region" description="Helical" evidence="7">
    <location>
        <begin position="245"/>
        <end position="265"/>
    </location>
</feature>
<feature type="transmembrane region" description="Helical" evidence="7">
    <location>
        <begin position="195"/>
        <end position="217"/>
    </location>
</feature>
<keyword evidence="8" id="KW-0732">Signal</keyword>
<evidence type="ECO:0000256" key="4">
    <source>
        <dbReference type="ARBA" id="ARBA00022692"/>
    </source>
</evidence>
<keyword evidence="6 7" id="KW-0472">Membrane</keyword>